<evidence type="ECO:0000256" key="6">
    <source>
        <dbReference type="ARBA" id="ARBA00022833"/>
    </source>
</evidence>
<dbReference type="GO" id="GO:0005829">
    <property type="term" value="C:cytosol"/>
    <property type="evidence" value="ECO:0007669"/>
    <property type="project" value="TreeGrafter"/>
</dbReference>
<dbReference type="HOGENOM" id="CLU_007324_0_0_1"/>
<evidence type="ECO:0000256" key="10">
    <source>
        <dbReference type="ARBA" id="ARBA00049243"/>
    </source>
</evidence>
<dbReference type="Proteomes" id="UP000032180">
    <property type="component" value="Chromosome 3"/>
</dbReference>
<evidence type="ECO:0000256" key="3">
    <source>
        <dbReference type="ARBA" id="ARBA00010902"/>
    </source>
</evidence>
<evidence type="ECO:0000256" key="1">
    <source>
        <dbReference type="ARBA" id="ARBA00001947"/>
    </source>
</evidence>
<keyword evidence="5 11" id="KW-0479">Metal-binding</keyword>
<dbReference type="GO" id="GO:0051903">
    <property type="term" value="F:S-(hydroxymethyl)glutathione dehydrogenase [NAD(P)+] activity"/>
    <property type="evidence" value="ECO:0007669"/>
    <property type="project" value="TreeGrafter"/>
</dbReference>
<dbReference type="InterPro" id="IPR013149">
    <property type="entry name" value="ADH-like_C"/>
</dbReference>
<evidence type="ECO:0000256" key="7">
    <source>
        <dbReference type="ARBA" id="ARBA00023002"/>
    </source>
</evidence>
<comment type="subunit">
    <text evidence="4">Homodimer.</text>
</comment>
<keyword evidence="12" id="KW-0175">Coiled coil</keyword>
<dbReference type="Pfam" id="PF00107">
    <property type="entry name" value="ADH_zinc_N"/>
    <property type="match status" value="1"/>
</dbReference>
<evidence type="ECO:0000259" key="13">
    <source>
        <dbReference type="Pfam" id="PF00107"/>
    </source>
</evidence>
<keyword evidence="7" id="KW-0560">Oxidoreductase</keyword>
<dbReference type="AlphaFoldDB" id="A0A0D9VQJ1"/>
<dbReference type="PROSITE" id="PS00059">
    <property type="entry name" value="ADH_ZINC"/>
    <property type="match status" value="1"/>
</dbReference>
<organism evidence="15 16">
    <name type="scientific">Leersia perrieri</name>
    <dbReference type="NCBI Taxonomy" id="77586"/>
    <lineage>
        <taxon>Eukaryota</taxon>
        <taxon>Viridiplantae</taxon>
        <taxon>Streptophyta</taxon>
        <taxon>Embryophyta</taxon>
        <taxon>Tracheophyta</taxon>
        <taxon>Spermatophyta</taxon>
        <taxon>Magnoliopsida</taxon>
        <taxon>Liliopsida</taxon>
        <taxon>Poales</taxon>
        <taxon>Poaceae</taxon>
        <taxon>BOP clade</taxon>
        <taxon>Oryzoideae</taxon>
        <taxon>Oryzeae</taxon>
        <taxon>Oryzinae</taxon>
        <taxon>Leersia</taxon>
    </lineage>
</organism>
<sequence length="887" mass="97429">MAGQSSQPIRCKAAVCRAAGEPLVIEEIVVDPPKAHEVRIKIVCTSLCHSDVTFWRMQDFPAVFPRIFGHEAFGVVESVGEHVEDLATGDAVVPTFLGQCTECVDCGSDRSNVCSKYRFAVRAGLPRDVDGTRFHDRHGAPLSHFLGVSSFSEYTVVDATQVVRVDHAVPPASACLLSCGATTGVGAAWKLAKVEPGSSVAIFGLGAVGLAVAEGARICGASTIIGYPCCETVLNVDYNSDHGGRDIQYNTVDTVGKKFGVTHFINPQELGEKSVSEAIIEITDGGADYCFECIGLASLMNDAFRSSREGWGKTIILGVEMHGAPLSIPSHEILHGKCVMGSLFGGVKPKQDIPILAQKYLNRELELDKFITHEVTLKDINTAFDLLLQGKSLRCTIWMDNLAHLRSQHRHGPRILAQIAEQHLKKCAIRTNKMQQSRQDAVDQQVAELRGELRKARQERDRANRGLEVSEWKALASANDRTTIETLEAELDASRESEKRMLESLGMQTKQLEMTKIELEEARIEIASLHDAVHRLEAIAAAAVPAAATATATTPRGGRYERDYQRVRGELRMALVAEEKNKKAMEELVLALKEVNGELRATRQQLARSQHEAETARLESDRLHVSLKRKDDKLRALSDEVARLRADAEDSFAAWRGKESGFTSCMRSTEAELADTRRENARLLESQRSGRDEIAKLRDILKQAVKDTKVVKEALEEARGENAMLRETLGDKDTAVKCTKQELECLRVTEAAARDSVKELQSLLVATSSSPTAAAAGMKLATSSSSPIAAGIKLEMEDSPSPNVSTELPGLMKSYSEARVKPPAGLTLPRRRSDNFEGSVYDIFGSMEDQKGDLRVFSTIPRSLPARRRLTMRKVGSLFRWKSFSIK</sequence>
<dbReference type="EnsemblPlants" id="LPERR03G05850.2">
    <property type="protein sequence ID" value="LPERR03G05850.2"/>
    <property type="gene ID" value="LPERR03G05850"/>
</dbReference>
<keyword evidence="6 11" id="KW-0862">Zinc</keyword>
<dbReference type="GO" id="GO:0008270">
    <property type="term" value="F:zinc ion binding"/>
    <property type="evidence" value="ECO:0007669"/>
    <property type="project" value="InterPro"/>
</dbReference>
<feature type="coiled-coil region" evidence="12">
    <location>
        <begin position="585"/>
        <end position="686"/>
    </location>
</feature>
<dbReference type="Gramene" id="LPERR03G05850.2">
    <property type="protein sequence ID" value="LPERR03G05850.2"/>
    <property type="gene ID" value="LPERR03G05850"/>
</dbReference>
<evidence type="ECO:0000256" key="12">
    <source>
        <dbReference type="SAM" id="Coils"/>
    </source>
</evidence>
<reference evidence="16" key="2">
    <citation type="submission" date="2013-12" db="EMBL/GenBank/DDBJ databases">
        <authorList>
            <person name="Yu Y."/>
            <person name="Lee S."/>
            <person name="de Baynast K."/>
            <person name="Wissotski M."/>
            <person name="Liu L."/>
            <person name="Talag J."/>
            <person name="Goicoechea J."/>
            <person name="Angelova A."/>
            <person name="Jetty R."/>
            <person name="Kudrna D."/>
            <person name="Golser W."/>
            <person name="Rivera L."/>
            <person name="Zhang J."/>
            <person name="Wing R."/>
        </authorList>
    </citation>
    <scope>NUCLEOTIDE SEQUENCE</scope>
</reference>
<dbReference type="Gene3D" id="3.40.50.720">
    <property type="entry name" value="NAD(P)-binding Rossmann-like Domain"/>
    <property type="match status" value="1"/>
</dbReference>
<dbReference type="GO" id="GO:0046294">
    <property type="term" value="P:formaldehyde catabolic process"/>
    <property type="evidence" value="ECO:0007669"/>
    <property type="project" value="TreeGrafter"/>
</dbReference>
<dbReference type="InterPro" id="IPR011032">
    <property type="entry name" value="GroES-like_sf"/>
</dbReference>
<accession>A0A0D9VQJ1</accession>
<dbReference type="InterPro" id="IPR013154">
    <property type="entry name" value="ADH-like_N"/>
</dbReference>
<evidence type="ECO:0000256" key="2">
    <source>
        <dbReference type="ARBA" id="ARBA00004496"/>
    </source>
</evidence>
<dbReference type="SUPFAM" id="SSF50129">
    <property type="entry name" value="GroES-like"/>
    <property type="match status" value="2"/>
</dbReference>
<evidence type="ECO:0000259" key="14">
    <source>
        <dbReference type="Pfam" id="PF08240"/>
    </source>
</evidence>
<dbReference type="InterPro" id="IPR002328">
    <property type="entry name" value="ADH_Zn_CS"/>
</dbReference>
<proteinExistence type="inferred from homology"/>
<dbReference type="FunFam" id="3.40.50.720:FF:000003">
    <property type="entry name" value="S-(hydroxymethyl)glutathione dehydrogenase"/>
    <property type="match status" value="1"/>
</dbReference>
<dbReference type="InterPro" id="IPR036291">
    <property type="entry name" value="NAD(P)-bd_dom_sf"/>
</dbReference>
<evidence type="ECO:0000256" key="9">
    <source>
        <dbReference type="ARBA" id="ARBA00049164"/>
    </source>
</evidence>
<comment type="cofactor">
    <cofactor evidence="1 11">
        <name>Zn(2+)</name>
        <dbReference type="ChEBI" id="CHEBI:29105"/>
    </cofactor>
</comment>
<dbReference type="PANTHER" id="PTHR43880:SF61">
    <property type="entry name" value="OS03G0189400 PROTEIN"/>
    <property type="match status" value="1"/>
</dbReference>
<comment type="subcellular location">
    <subcellularLocation>
        <location evidence="2">Cytoplasm</location>
    </subcellularLocation>
</comment>
<dbReference type="PANTHER" id="PTHR43880">
    <property type="entry name" value="ALCOHOL DEHYDROGENASE"/>
    <property type="match status" value="1"/>
</dbReference>
<comment type="catalytic activity">
    <reaction evidence="9">
        <text>a secondary alcohol + NAD(+) = a ketone + NADH + H(+)</text>
        <dbReference type="Rhea" id="RHEA:10740"/>
        <dbReference type="ChEBI" id="CHEBI:15378"/>
        <dbReference type="ChEBI" id="CHEBI:17087"/>
        <dbReference type="ChEBI" id="CHEBI:35681"/>
        <dbReference type="ChEBI" id="CHEBI:57540"/>
        <dbReference type="ChEBI" id="CHEBI:57945"/>
        <dbReference type="EC" id="1.1.1.1"/>
    </reaction>
</comment>
<comment type="similarity">
    <text evidence="3">Belongs to the zinc-containing alcohol dehydrogenase family. Class-III subfamily.</text>
</comment>
<feature type="domain" description="Alcohol dehydrogenase-like C-terminal" evidence="13">
    <location>
        <begin position="256"/>
        <end position="354"/>
    </location>
</feature>
<evidence type="ECO:0000256" key="4">
    <source>
        <dbReference type="ARBA" id="ARBA00011738"/>
    </source>
</evidence>
<reference evidence="15 16" key="1">
    <citation type="submission" date="2012-08" db="EMBL/GenBank/DDBJ databases">
        <title>Oryza genome evolution.</title>
        <authorList>
            <person name="Wing R.A."/>
        </authorList>
    </citation>
    <scope>NUCLEOTIDE SEQUENCE</scope>
</reference>
<evidence type="ECO:0000313" key="16">
    <source>
        <dbReference type="Proteomes" id="UP000032180"/>
    </source>
</evidence>
<dbReference type="FunFam" id="3.90.180.10:FF:000007">
    <property type="entry name" value="Alcohol dehydrogenase 6"/>
    <property type="match status" value="1"/>
</dbReference>
<reference evidence="15" key="3">
    <citation type="submission" date="2015-04" db="UniProtKB">
        <authorList>
            <consortium name="EnsemblPlants"/>
        </authorList>
    </citation>
    <scope>IDENTIFICATION</scope>
</reference>
<keyword evidence="8" id="KW-0520">NAD</keyword>
<name>A0A0D9VQJ1_9ORYZ</name>
<comment type="catalytic activity">
    <reaction evidence="10">
        <text>a primary alcohol + NAD(+) = an aldehyde + NADH + H(+)</text>
        <dbReference type="Rhea" id="RHEA:10736"/>
        <dbReference type="ChEBI" id="CHEBI:15378"/>
        <dbReference type="ChEBI" id="CHEBI:15734"/>
        <dbReference type="ChEBI" id="CHEBI:17478"/>
        <dbReference type="ChEBI" id="CHEBI:57540"/>
        <dbReference type="ChEBI" id="CHEBI:57945"/>
        <dbReference type="EC" id="1.1.1.1"/>
    </reaction>
</comment>
<feature type="coiled-coil region" evidence="12">
    <location>
        <begin position="439"/>
        <end position="539"/>
    </location>
</feature>
<feature type="domain" description="Alcohol dehydrogenase-like N-terminal" evidence="14">
    <location>
        <begin position="35"/>
        <end position="165"/>
    </location>
</feature>
<dbReference type="GO" id="GO:0004022">
    <property type="term" value="F:alcohol dehydrogenase (NAD+) activity"/>
    <property type="evidence" value="ECO:0007669"/>
    <property type="project" value="UniProtKB-EC"/>
</dbReference>
<evidence type="ECO:0000256" key="11">
    <source>
        <dbReference type="RuleBase" id="RU361277"/>
    </source>
</evidence>
<dbReference type="Gene3D" id="3.90.180.10">
    <property type="entry name" value="Medium-chain alcohol dehydrogenases, catalytic domain"/>
    <property type="match status" value="1"/>
</dbReference>
<protein>
    <recommendedName>
        <fullName evidence="17">Cinnamyl-alcohol dehydrogenase</fullName>
    </recommendedName>
</protein>
<evidence type="ECO:0008006" key="17">
    <source>
        <dbReference type="Google" id="ProtNLM"/>
    </source>
</evidence>
<evidence type="ECO:0000313" key="15">
    <source>
        <dbReference type="EnsemblPlants" id="LPERR03G05850.2"/>
    </source>
</evidence>
<dbReference type="SUPFAM" id="SSF51735">
    <property type="entry name" value="NAD(P)-binding Rossmann-fold domains"/>
    <property type="match status" value="1"/>
</dbReference>
<evidence type="ECO:0000256" key="5">
    <source>
        <dbReference type="ARBA" id="ARBA00022723"/>
    </source>
</evidence>
<evidence type="ECO:0000256" key="8">
    <source>
        <dbReference type="ARBA" id="ARBA00023027"/>
    </source>
</evidence>
<keyword evidence="16" id="KW-1185">Reference proteome</keyword>
<dbReference type="Pfam" id="PF08240">
    <property type="entry name" value="ADH_N"/>
    <property type="match status" value="1"/>
</dbReference>